<dbReference type="GO" id="GO:0005737">
    <property type="term" value="C:cytoplasm"/>
    <property type="evidence" value="ECO:0007669"/>
    <property type="project" value="UniProtKB-SubCell"/>
</dbReference>
<protein>
    <recommendedName>
        <fullName evidence="5">Protein-glutamate methylesterase/protein-glutamine glutaminase</fullName>
        <ecNumber evidence="5">3.1.1.61</ecNumber>
        <ecNumber evidence="5">3.5.1.44</ecNumber>
    </recommendedName>
</protein>
<dbReference type="PANTHER" id="PTHR42872">
    <property type="entry name" value="PROTEIN-GLUTAMATE METHYLESTERASE/PROTEIN-GLUTAMINE GLUTAMINASE"/>
    <property type="match status" value="1"/>
</dbReference>
<dbReference type="HAMAP" id="MF_00099">
    <property type="entry name" value="CheB_chemtxs"/>
    <property type="match status" value="1"/>
</dbReference>
<dbReference type="SUPFAM" id="SSF52172">
    <property type="entry name" value="CheY-like"/>
    <property type="match status" value="1"/>
</dbReference>
<keyword evidence="12" id="KW-1185">Reference proteome</keyword>
<evidence type="ECO:0000256" key="1">
    <source>
        <dbReference type="ARBA" id="ARBA00022490"/>
    </source>
</evidence>
<feature type="domain" description="CheB-type methylesterase" evidence="10">
    <location>
        <begin position="172"/>
        <end position="363"/>
    </location>
</feature>
<dbReference type="NCBIfam" id="NF009206">
    <property type="entry name" value="PRK12555.1"/>
    <property type="match status" value="1"/>
</dbReference>
<comment type="subcellular location">
    <subcellularLocation>
        <location evidence="5">Cytoplasm</location>
    </subcellularLocation>
</comment>
<dbReference type="EMBL" id="JAAIKE010000002">
    <property type="protein sequence ID" value="NEX46160.1"/>
    <property type="molecule type" value="Genomic_DNA"/>
</dbReference>
<keyword evidence="1 5" id="KW-0963">Cytoplasm</keyword>
<dbReference type="InterPro" id="IPR011006">
    <property type="entry name" value="CheY-like_superfamily"/>
</dbReference>
<dbReference type="PIRSF" id="PIRSF000876">
    <property type="entry name" value="RR_chemtxs_CheB"/>
    <property type="match status" value="1"/>
</dbReference>
<keyword evidence="2 5" id="KW-0145">Chemotaxis</keyword>
<organism evidence="11 12">
    <name type="scientific">Pseudotabrizicola algicola</name>
    <dbReference type="NCBI Taxonomy" id="2709381"/>
    <lineage>
        <taxon>Bacteria</taxon>
        <taxon>Pseudomonadati</taxon>
        <taxon>Pseudomonadota</taxon>
        <taxon>Alphaproteobacteria</taxon>
        <taxon>Rhodobacterales</taxon>
        <taxon>Paracoccaceae</taxon>
        <taxon>Pseudotabrizicola</taxon>
    </lineage>
</organism>
<comment type="catalytic activity">
    <reaction evidence="4 5">
        <text>[protein]-L-glutamate 5-O-methyl ester + H2O = L-glutamyl-[protein] + methanol + H(+)</text>
        <dbReference type="Rhea" id="RHEA:23236"/>
        <dbReference type="Rhea" id="RHEA-COMP:10208"/>
        <dbReference type="Rhea" id="RHEA-COMP:10311"/>
        <dbReference type="ChEBI" id="CHEBI:15377"/>
        <dbReference type="ChEBI" id="CHEBI:15378"/>
        <dbReference type="ChEBI" id="CHEBI:17790"/>
        <dbReference type="ChEBI" id="CHEBI:29973"/>
        <dbReference type="ChEBI" id="CHEBI:82795"/>
        <dbReference type="EC" id="3.1.1.61"/>
    </reaction>
</comment>
<comment type="caution">
    <text evidence="11">The sequence shown here is derived from an EMBL/GenBank/DDBJ whole genome shotgun (WGS) entry which is preliminary data.</text>
</comment>
<dbReference type="Gene3D" id="3.40.50.180">
    <property type="entry name" value="Methylesterase CheB, C-terminal domain"/>
    <property type="match status" value="1"/>
</dbReference>
<keyword evidence="3 5" id="KW-0378">Hydrolase</keyword>
<evidence type="ECO:0000256" key="2">
    <source>
        <dbReference type="ARBA" id="ARBA00022500"/>
    </source>
</evidence>
<dbReference type="GO" id="GO:0006935">
    <property type="term" value="P:chemotaxis"/>
    <property type="evidence" value="ECO:0007669"/>
    <property type="project" value="UniProtKB-UniRule"/>
</dbReference>
<keyword evidence="5 7" id="KW-0597">Phosphoprotein</keyword>
<dbReference type="PANTHER" id="PTHR42872:SF6">
    <property type="entry name" value="PROTEIN-GLUTAMATE METHYLESTERASE_PROTEIN-GLUTAMINE GLUTAMINASE"/>
    <property type="match status" value="1"/>
</dbReference>
<dbReference type="GO" id="GO:0000156">
    <property type="term" value="F:phosphorelay response regulator activity"/>
    <property type="evidence" value="ECO:0007669"/>
    <property type="project" value="InterPro"/>
</dbReference>
<evidence type="ECO:0000259" key="10">
    <source>
        <dbReference type="PROSITE" id="PS50122"/>
    </source>
</evidence>
<gene>
    <name evidence="5" type="primary">cheB</name>
    <name evidence="11" type="ORF">G3572_08085</name>
</gene>
<evidence type="ECO:0000256" key="4">
    <source>
        <dbReference type="ARBA" id="ARBA00048267"/>
    </source>
</evidence>
<dbReference type="CDD" id="cd17541">
    <property type="entry name" value="REC_CheB-like"/>
    <property type="match status" value="1"/>
</dbReference>
<dbReference type="Proteomes" id="UP000481421">
    <property type="component" value="Unassembled WGS sequence"/>
</dbReference>
<dbReference type="PROSITE" id="PS50110">
    <property type="entry name" value="RESPONSE_REGULATORY"/>
    <property type="match status" value="1"/>
</dbReference>
<evidence type="ECO:0000256" key="6">
    <source>
        <dbReference type="PROSITE-ProRule" id="PRU00050"/>
    </source>
</evidence>
<feature type="active site" evidence="5 6">
    <location>
        <position position="305"/>
    </location>
</feature>
<evidence type="ECO:0000313" key="11">
    <source>
        <dbReference type="EMBL" id="NEX46160.1"/>
    </source>
</evidence>
<evidence type="ECO:0000256" key="5">
    <source>
        <dbReference type="HAMAP-Rule" id="MF_00099"/>
    </source>
</evidence>
<dbReference type="NCBIfam" id="NF001965">
    <property type="entry name" value="PRK00742.1"/>
    <property type="match status" value="1"/>
</dbReference>
<accession>A0A6B3RJG5</accession>
<dbReference type="Pfam" id="PF01339">
    <property type="entry name" value="CheB_methylest"/>
    <property type="match status" value="1"/>
</dbReference>
<comment type="domain">
    <text evidence="5">Contains a C-terminal catalytic domain, and an N-terminal region which modulates catalytic activity.</text>
</comment>
<evidence type="ECO:0000256" key="8">
    <source>
        <dbReference type="SAM" id="MobiDB-lite"/>
    </source>
</evidence>
<comment type="function">
    <text evidence="5">Involved in chemotaxis. Part of a chemotaxis signal transduction system that modulates chemotaxis in response to various stimuli. Catalyzes the demethylation of specific methylglutamate residues introduced into the chemoreceptors (methyl-accepting chemotaxis proteins or MCP) by CheR. Also mediates the irreversible deamidation of specific glutamine residues to glutamic acid.</text>
</comment>
<dbReference type="PROSITE" id="PS50122">
    <property type="entry name" value="CHEB"/>
    <property type="match status" value="1"/>
</dbReference>
<feature type="active site" evidence="5 6">
    <location>
        <position position="209"/>
    </location>
</feature>
<dbReference type="InterPro" id="IPR035909">
    <property type="entry name" value="CheB_C"/>
</dbReference>
<dbReference type="Pfam" id="PF00072">
    <property type="entry name" value="Response_reg"/>
    <property type="match status" value="1"/>
</dbReference>
<dbReference type="EC" id="3.5.1.44" evidence="5"/>
<feature type="active site" evidence="5 6">
    <location>
        <position position="183"/>
    </location>
</feature>
<reference evidence="11 12" key="1">
    <citation type="submission" date="2020-02" db="EMBL/GenBank/DDBJ databases">
        <title>Rhodobacter algicola sp. nov., isolated from microalga culture.</title>
        <authorList>
            <person name="Park C.-Y."/>
        </authorList>
    </citation>
    <scope>NUCLEOTIDE SEQUENCE [LARGE SCALE GENOMIC DNA]</scope>
    <source>
        <strain evidence="11 12">ETT8</strain>
    </source>
</reference>
<proteinExistence type="inferred from homology"/>
<evidence type="ECO:0000259" key="9">
    <source>
        <dbReference type="PROSITE" id="PS50110"/>
    </source>
</evidence>
<dbReference type="Gene3D" id="3.40.50.2300">
    <property type="match status" value="1"/>
</dbReference>
<comment type="similarity">
    <text evidence="5">Belongs to the CheB family.</text>
</comment>
<sequence length="369" mass="38505">MAVFVSEPVKVLIVDDSASARAMLRCIVESDPALVVIGAAADAFSAVKLMKLELPDVILLDLELPGMDGTTFLKRIMAQRPIPVVVCSGMGAGGSEQTLAALEAGAVDVILKPNARDERARAEAQVRICDALRAASQSRGARHVSASAVRAPGTKLSPDEVLPPPNPSRPVPVTEPIVVIGASTGGTEALRQILVALPPDAPAIAIVQHMPPGFTAAFARRMDGLCQIRVTEAVDGVMMRKGEAVIAPGDYHMILRRLSSGYRVSITDGPQVSRHRPSVDVLFRSAATAAGRNALGIILTGMGDDGALCLGEMKASGALTVAQDEASSVVYGMPREAVRIGSALQSLSLDRMAAAIMGFARRHNSGVQA</sequence>
<dbReference type="EC" id="3.1.1.61" evidence="5"/>
<dbReference type="InterPro" id="IPR000673">
    <property type="entry name" value="Sig_transdc_resp-reg_Me-estase"/>
</dbReference>
<dbReference type="SMART" id="SM00448">
    <property type="entry name" value="REC"/>
    <property type="match status" value="1"/>
</dbReference>
<comment type="catalytic activity">
    <reaction evidence="5">
        <text>L-glutaminyl-[protein] + H2O = L-glutamyl-[protein] + NH4(+)</text>
        <dbReference type="Rhea" id="RHEA:16441"/>
        <dbReference type="Rhea" id="RHEA-COMP:10207"/>
        <dbReference type="Rhea" id="RHEA-COMP:10208"/>
        <dbReference type="ChEBI" id="CHEBI:15377"/>
        <dbReference type="ChEBI" id="CHEBI:28938"/>
        <dbReference type="ChEBI" id="CHEBI:29973"/>
        <dbReference type="ChEBI" id="CHEBI:30011"/>
        <dbReference type="EC" id="3.5.1.44"/>
    </reaction>
</comment>
<feature type="region of interest" description="Disordered" evidence="8">
    <location>
        <begin position="143"/>
        <end position="169"/>
    </location>
</feature>
<feature type="modified residue" description="4-aspartylphosphate" evidence="5 7">
    <location>
        <position position="61"/>
    </location>
</feature>
<dbReference type="SUPFAM" id="SSF52738">
    <property type="entry name" value="Methylesterase CheB, C-terminal domain"/>
    <property type="match status" value="1"/>
</dbReference>
<evidence type="ECO:0000256" key="3">
    <source>
        <dbReference type="ARBA" id="ARBA00022801"/>
    </source>
</evidence>
<dbReference type="GO" id="GO:0008984">
    <property type="term" value="F:protein-glutamate methylesterase activity"/>
    <property type="evidence" value="ECO:0007669"/>
    <property type="project" value="UniProtKB-UniRule"/>
</dbReference>
<comment type="PTM">
    <text evidence="5">Phosphorylated by CheA. Phosphorylation of the N-terminal regulatory domain activates the methylesterase activity.</text>
</comment>
<dbReference type="CDD" id="cd16432">
    <property type="entry name" value="CheB_Rec"/>
    <property type="match status" value="1"/>
</dbReference>
<name>A0A6B3RJG5_9RHOB</name>
<dbReference type="GO" id="GO:0050568">
    <property type="term" value="F:protein-glutamine glutaminase activity"/>
    <property type="evidence" value="ECO:0007669"/>
    <property type="project" value="UniProtKB-UniRule"/>
</dbReference>
<dbReference type="RefSeq" id="WP_164610595.1">
    <property type="nucleotide sequence ID" value="NZ_JAAIKE010000002.1"/>
</dbReference>
<dbReference type="AlphaFoldDB" id="A0A6B3RJG5"/>
<feature type="domain" description="Response regulatory" evidence="9">
    <location>
        <begin position="10"/>
        <end position="127"/>
    </location>
</feature>
<evidence type="ECO:0000256" key="7">
    <source>
        <dbReference type="PROSITE-ProRule" id="PRU00169"/>
    </source>
</evidence>
<dbReference type="InterPro" id="IPR001789">
    <property type="entry name" value="Sig_transdc_resp-reg_receiver"/>
</dbReference>
<evidence type="ECO:0000313" key="12">
    <source>
        <dbReference type="Proteomes" id="UP000481421"/>
    </source>
</evidence>
<dbReference type="InterPro" id="IPR008248">
    <property type="entry name" value="CheB-like"/>
</dbReference>